<feature type="transmembrane region" description="Helical" evidence="1">
    <location>
        <begin position="124"/>
        <end position="145"/>
    </location>
</feature>
<name>A0A8W4FJK1_PIG</name>
<feature type="transmembrane region" description="Helical" evidence="1">
    <location>
        <begin position="54"/>
        <end position="71"/>
    </location>
</feature>
<dbReference type="Ensembl" id="ENSSSCT00000093704.1">
    <property type="protein sequence ID" value="ENSSSCP00000079396.1"/>
    <property type="gene ID" value="ENSSSCG00000059571.1"/>
</dbReference>
<keyword evidence="1" id="KW-1133">Transmembrane helix</keyword>
<evidence type="ECO:0000313" key="3">
    <source>
        <dbReference type="Proteomes" id="UP000008227"/>
    </source>
</evidence>
<proteinExistence type="predicted"/>
<keyword evidence="3" id="KW-1185">Reference proteome</keyword>
<protein>
    <submittedName>
        <fullName evidence="2">Uncharacterized protein</fullName>
    </submittedName>
</protein>
<reference evidence="2" key="1">
    <citation type="journal article" date="2020" name="Gigascience">
        <title>An improved pig reference genome sequence to enable pig genetics and genomics research.</title>
        <authorList>
            <person name="Warr A."/>
            <person name="Affara N."/>
            <person name="Aken B."/>
            <person name="Beiki H."/>
            <person name="Bickhart D.M."/>
            <person name="Billis K."/>
            <person name="Chow W."/>
            <person name="Eory L."/>
            <person name="Finlayson H.A."/>
            <person name="Flicek P."/>
            <person name="Giron C.G."/>
            <person name="Griffin D.K."/>
            <person name="Hall R."/>
            <person name="Hannum G."/>
            <person name="Hourlier T."/>
            <person name="Howe K."/>
            <person name="Hume D.A."/>
            <person name="Izuogu O."/>
            <person name="Kim K."/>
            <person name="Koren S."/>
            <person name="Liu H."/>
            <person name="Manchanda N."/>
            <person name="Martin F.J."/>
            <person name="Nonneman D.J."/>
            <person name="O'Connor R.E."/>
            <person name="Phillippy A.M."/>
            <person name="Rohrer G.A."/>
            <person name="Rosen B.D."/>
            <person name="Rund L.A."/>
            <person name="Sargent C.A."/>
            <person name="Schook L.B."/>
            <person name="Schroeder S.G."/>
            <person name="Schwartz A.S."/>
            <person name="Skinner B.M."/>
            <person name="Talbot R."/>
            <person name="Tseng E."/>
            <person name="Tuggle C.K."/>
            <person name="Watson M."/>
            <person name="Smith T.P.L."/>
            <person name="Archibald A.L."/>
        </authorList>
    </citation>
    <scope>NUCLEOTIDE SEQUENCE [LARGE SCALE GENOMIC DNA]</scope>
    <source>
        <strain evidence="2">Duroc</strain>
    </source>
</reference>
<dbReference type="AlphaFoldDB" id="A0A8W4FJK1"/>
<reference evidence="2" key="2">
    <citation type="submission" date="2025-05" db="UniProtKB">
        <authorList>
            <consortium name="Ensembl"/>
        </authorList>
    </citation>
    <scope>IDENTIFICATION</scope>
</reference>
<accession>A0A8W4FJK1</accession>
<sequence>MFLSYSFVHMYMPRSEFAGSYGISIFNFLRNFHTVFHSGCTNLPSHQWCRRVPFSPNLLQLIFVGLLMIAIMTGVRWYLIVVLICISLMITNVQRFFMCLLAFHMSSLEKCLSRSFSVRLFVHFSVRMFVFLLLSCMSCLCIWKLSLCWLHHLQIFPSIP</sequence>
<evidence type="ECO:0000256" key="1">
    <source>
        <dbReference type="SAM" id="Phobius"/>
    </source>
</evidence>
<dbReference type="GeneTree" id="ENSGT01070000253916"/>
<keyword evidence="1" id="KW-0812">Transmembrane</keyword>
<feature type="transmembrane region" description="Helical" evidence="1">
    <location>
        <begin position="77"/>
        <end position="103"/>
    </location>
</feature>
<keyword evidence="1" id="KW-0472">Membrane</keyword>
<evidence type="ECO:0000313" key="2">
    <source>
        <dbReference type="Ensembl" id="ENSSSCP00000079396.1"/>
    </source>
</evidence>
<dbReference type="Proteomes" id="UP000008227">
    <property type="component" value="Chromosome 14"/>
</dbReference>
<dbReference type="Ensembl" id="ENSSSCT00000094199.1">
    <property type="protein sequence ID" value="ENSSSCP00000080438.1"/>
    <property type="gene ID" value="ENSSSCG00000059571.1"/>
</dbReference>
<organism evidence="2 3">
    <name type="scientific">Sus scrofa</name>
    <name type="common">Pig</name>
    <dbReference type="NCBI Taxonomy" id="9823"/>
    <lineage>
        <taxon>Eukaryota</taxon>
        <taxon>Metazoa</taxon>
        <taxon>Chordata</taxon>
        <taxon>Craniata</taxon>
        <taxon>Vertebrata</taxon>
        <taxon>Euteleostomi</taxon>
        <taxon>Mammalia</taxon>
        <taxon>Eutheria</taxon>
        <taxon>Laurasiatheria</taxon>
        <taxon>Artiodactyla</taxon>
        <taxon>Suina</taxon>
        <taxon>Suidae</taxon>
        <taxon>Sus</taxon>
    </lineage>
</organism>